<feature type="region of interest" description="Disordered" evidence="1">
    <location>
        <begin position="1"/>
        <end position="30"/>
    </location>
</feature>
<reference evidence="2" key="1">
    <citation type="journal article" date="2021" name="Proc. Natl. Acad. Sci. U.S.A.">
        <title>A Catalog of Tens of Thousands of Viruses from Human Metagenomes Reveals Hidden Associations with Chronic Diseases.</title>
        <authorList>
            <person name="Tisza M.J."/>
            <person name="Buck C.B."/>
        </authorList>
    </citation>
    <scope>NUCLEOTIDE SEQUENCE</scope>
    <source>
        <strain evidence="2">Ctyhm34</strain>
    </source>
</reference>
<organism evidence="2">
    <name type="scientific">Podoviridae sp. ctyhm34</name>
    <dbReference type="NCBI Taxonomy" id="2826595"/>
    <lineage>
        <taxon>Viruses</taxon>
        <taxon>Duplodnaviria</taxon>
        <taxon>Heunggongvirae</taxon>
        <taxon>Uroviricota</taxon>
        <taxon>Caudoviricetes</taxon>
    </lineage>
</organism>
<evidence type="ECO:0000256" key="1">
    <source>
        <dbReference type="SAM" id="MobiDB-lite"/>
    </source>
</evidence>
<proteinExistence type="predicted"/>
<name>A0A8S5MZ37_9CAUD</name>
<evidence type="ECO:0000313" key="2">
    <source>
        <dbReference type="EMBL" id="DAD87677.1"/>
    </source>
</evidence>
<protein>
    <submittedName>
        <fullName evidence="2">Uncharacterized protein</fullName>
    </submittedName>
</protein>
<accession>A0A8S5MZ37</accession>
<sequence>MAVKQDNNNEPKPKRKKTGGRKAGTPNKVTKSVRESLRDALTGYINGINEKNYSLATDLMQIQEPAGRLAMVAKFLPYVAPKLQSVSFNNDESRNLSVEESFMQLEEKFEKQETTINIKNLKIVNNG</sequence>
<dbReference type="EMBL" id="BK015024">
    <property type="protein sequence ID" value="DAD87677.1"/>
    <property type="molecule type" value="Genomic_DNA"/>
</dbReference>